<feature type="signal peptide" evidence="1">
    <location>
        <begin position="1"/>
        <end position="15"/>
    </location>
</feature>
<protein>
    <submittedName>
        <fullName evidence="2">Uncharacterized protein</fullName>
    </submittedName>
</protein>
<evidence type="ECO:0000256" key="1">
    <source>
        <dbReference type="SAM" id="SignalP"/>
    </source>
</evidence>
<evidence type="ECO:0000313" key="3">
    <source>
        <dbReference type="Proteomes" id="UP000799640"/>
    </source>
</evidence>
<name>A0A6G1HTJ1_9PEZI</name>
<reference evidence="2" key="1">
    <citation type="journal article" date="2020" name="Stud. Mycol.">
        <title>101 Dothideomycetes genomes: a test case for predicting lifestyles and emergence of pathogens.</title>
        <authorList>
            <person name="Haridas S."/>
            <person name="Albert R."/>
            <person name="Binder M."/>
            <person name="Bloem J."/>
            <person name="Labutti K."/>
            <person name="Salamov A."/>
            <person name="Andreopoulos B."/>
            <person name="Baker S."/>
            <person name="Barry K."/>
            <person name="Bills G."/>
            <person name="Bluhm B."/>
            <person name="Cannon C."/>
            <person name="Castanera R."/>
            <person name="Culley D."/>
            <person name="Daum C."/>
            <person name="Ezra D."/>
            <person name="Gonzalez J."/>
            <person name="Henrissat B."/>
            <person name="Kuo A."/>
            <person name="Liang C."/>
            <person name="Lipzen A."/>
            <person name="Lutzoni F."/>
            <person name="Magnuson J."/>
            <person name="Mondo S."/>
            <person name="Nolan M."/>
            <person name="Ohm R."/>
            <person name="Pangilinan J."/>
            <person name="Park H.-J."/>
            <person name="Ramirez L."/>
            <person name="Alfaro M."/>
            <person name="Sun H."/>
            <person name="Tritt A."/>
            <person name="Yoshinaga Y."/>
            <person name="Zwiers L.-H."/>
            <person name="Turgeon B."/>
            <person name="Goodwin S."/>
            <person name="Spatafora J."/>
            <person name="Crous P."/>
            <person name="Grigoriev I."/>
        </authorList>
    </citation>
    <scope>NUCLEOTIDE SEQUENCE</scope>
    <source>
        <strain evidence="2">CBS 262.69</strain>
    </source>
</reference>
<sequence>MFFAYILLFFTLALAGPTALLSGPAWCTYQTSGHGGANHQITKDCCAAGYAGPLDNTVDHGQFAKCCAKRGGGSHGVKPGRAPLSAPP</sequence>
<dbReference type="Pfam" id="PF19373">
    <property type="entry name" value="DUF5948"/>
    <property type="match status" value="1"/>
</dbReference>
<accession>A0A6G1HTJ1</accession>
<keyword evidence="3" id="KW-1185">Reference proteome</keyword>
<organism evidence="2 3">
    <name type="scientific">Trichodelitschia bisporula</name>
    <dbReference type="NCBI Taxonomy" id="703511"/>
    <lineage>
        <taxon>Eukaryota</taxon>
        <taxon>Fungi</taxon>
        <taxon>Dikarya</taxon>
        <taxon>Ascomycota</taxon>
        <taxon>Pezizomycotina</taxon>
        <taxon>Dothideomycetes</taxon>
        <taxon>Dothideomycetes incertae sedis</taxon>
        <taxon>Phaeotrichales</taxon>
        <taxon>Phaeotrichaceae</taxon>
        <taxon>Trichodelitschia</taxon>
    </lineage>
</organism>
<gene>
    <name evidence="2" type="ORF">EJ06DRAFT_557229</name>
</gene>
<evidence type="ECO:0000313" key="2">
    <source>
        <dbReference type="EMBL" id="KAF2399378.1"/>
    </source>
</evidence>
<feature type="chain" id="PRO_5026026613" evidence="1">
    <location>
        <begin position="16"/>
        <end position="88"/>
    </location>
</feature>
<keyword evidence="1" id="KW-0732">Signal</keyword>
<dbReference type="AlphaFoldDB" id="A0A6G1HTJ1"/>
<dbReference type="EMBL" id="ML996697">
    <property type="protein sequence ID" value="KAF2399378.1"/>
    <property type="molecule type" value="Genomic_DNA"/>
</dbReference>
<dbReference type="InterPro" id="IPR045992">
    <property type="entry name" value="DUF5948"/>
</dbReference>
<proteinExistence type="predicted"/>
<dbReference type="Proteomes" id="UP000799640">
    <property type="component" value="Unassembled WGS sequence"/>
</dbReference>